<dbReference type="NCBIfam" id="NF033521">
    <property type="entry name" value="lasso_leader_L3"/>
    <property type="match status" value="1"/>
</dbReference>
<keyword evidence="2" id="KW-1185">Reference proteome</keyword>
<dbReference type="OrthoDB" id="9905323at2"/>
<protein>
    <recommendedName>
        <fullName evidence="3">Lasso RiPP family leader peptide-containing protein</fullName>
    </recommendedName>
</protein>
<gene>
    <name evidence="1" type="ORF">HMF3257_27015</name>
</gene>
<evidence type="ECO:0000313" key="1">
    <source>
        <dbReference type="EMBL" id="RAI76917.1"/>
    </source>
</evidence>
<dbReference type="AlphaFoldDB" id="A0A327NNV3"/>
<dbReference type="Proteomes" id="UP000249016">
    <property type="component" value="Unassembled WGS sequence"/>
</dbReference>
<name>A0A327NNV3_9BACT</name>
<proteinExistence type="predicted"/>
<evidence type="ECO:0000313" key="2">
    <source>
        <dbReference type="Proteomes" id="UP000249016"/>
    </source>
</evidence>
<accession>A0A327NNV3</accession>
<reference evidence="1 2" key="1">
    <citation type="submission" date="2018-06" db="EMBL/GenBank/DDBJ databases">
        <title>Spirosoma sp. HMF3257 Genome sequencing and assembly.</title>
        <authorList>
            <person name="Kang H."/>
            <person name="Cha I."/>
            <person name="Kim H."/>
            <person name="Kang J."/>
            <person name="Joh K."/>
        </authorList>
    </citation>
    <scope>NUCLEOTIDE SEQUENCE [LARGE SCALE GENOMIC DNA]</scope>
    <source>
        <strain evidence="1 2">HMF3257</strain>
    </source>
</reference>
<dbReference type="RefSeq" id="WP_111347011.1">
    <property type="nucleotide sequence ID" value="NZ_QLII01000001.1"/>
</dbReference>
<dbReference type="EMBL" id="QLII01000001">
    <property type="protein sequence ID" value="RAI76917.1"/>
    <property type="molecule type" value="Genomic_DNA"/>
</dbReference>
<organism evidence="1 2">
    <name type="scientific">Spirosoma telluris</name>
    <dbReference type="NCBI Taxonomy" id="2183553"/>
    <lineage>
        <taxon>Bacteria</taxon>
        <taxon>Pseudomonadati</taxon>
        <taxon>Bacteroidota</taxon>
        <taxon>Cytophagia</taxon>
        <taxon>Cytophagales</taxon>
        <taxon>Cytophagaceae</taxon>
        <taxon>Spirosoma</taxon>
    </lineage>
</organism>
<comment type="caution">
    <text evidence="1">The sequence shown here is derived from an EMBL/GenBank/DDBJ whole genome shotgun (WGS) entry which is preliminary data.</text>
</comment>
<evidence type="ECO:0008006" key="3">
    <source>
        <dbReference type="Google" id="ProtNLM"/>
    </source>
</evidence>
<sequence length="50" mass="5426">MKRNTNTTAVQQGKRAYKKPTLIKHGNISKLTLKGGSAFDAMSSANDFQA</sequence>